<dbReference type="SUPFAM" id="SSF52833">
    <property type="entry name" value="Thioredoxin-like"/>
    <property type="match status" value="1"/>
</dbReference>
<evidence type="ECO:0000259" key="1">
    <source>
        <dbReference type="PROSITE" id="PS51352"/>
    </source>
</evidence>
<gene>
    <name evidence="2" type="ORF">KHC33_09540</name>
</gene>
<dbReference type="RefSeq" id="WP_214418429.1">
    <property type="nucleotide sequence ID" value="NZ_CP075546.1"/>
</dbReference>
<dbReference type="PANTHER" id="PTHR45663:SF11">
    <property type="entry name" value="GEO12009P1"/>
    <property type="match status" value="1"/>
</dbReference>
<organism evidence="2 3">
    <name type="scientific">Methanospirillum purgamenti</name>
    <dbReference type="NCBI Taxonomy" id="2834276"/>
    <lineage>
        <taxon>Archaea</taxon>
        <taxon>Methanobacteriati</taxon>
        <taxon>Methanobacteriota</taxon>
        <taxon>Stenosarchaea group</taxon>
        <taxon>Methanomicrobia</taxon>
        <taxon>Methanomicrobiales</taxon>
        <taxon>Methanospirillaceae</taxon>
        <taxon>Methanospirillum</taxon>
    </lineage>
</organism>
<dbReference type="PROSITE" id="PS51352">
    <property type="entry name" value="THIOREDOXIN_2"/>
    <property type="match status" value="1"/>
</dbReference>
<sequence length="130" mass="14998">MTEENVQEINDIEWEKLVERNEKPVFVMFYSPSCTHCIRIMPSVEDLAKDFGTEVSFVKLNLLRFDYIGERYGVMATPTFIFFCGGKPVQTRVGAIFPVMLKKMVEEMVTQGEACRLSSTEWKYEITGYG</sequence>
<keyword evidence="3" id="KW-1185">Reference proteome</keyword>
<accession>A0A8E7AYM4</accession>
<dbReference type="GeneID" id="65565312"/>
<dbReference type="InterPro" id="IPR036249">
    <property type="entry name" value="Thioredoxin-like_sf"/>
</dbReference>
<dbReference type="AlphaFoldDB" id="A0A8E7AYM4"/>
<dbReference type="GO" id="GO:0005737">
    <property type="term" value="C:cytoplasm"/>
    <property type="evidence" value="ECO:0007669"/>
    <property type="project" value="TreeGrafter"/>
</dbReference>
<dbReference type="CDD" id="cd02947">
    <property type="entry name" value="TRX_family"/>
    <property type="match status" value="1"/>
</dbReference>
<protein>
    <submittedName>
        <fullName evidence="2">Thioredoxin family protein</fullName>
    </submittedName>
</protein>
<evidence type="ECO:0000313" key="3">
    <source>
        <dbReference type="Proteomes" id="UP000680656"/>
    </source>
</evidence>
<feature type="domain" description="Thioredoxin" evidence="1">
    <location>
        <begin position="1"/>
        <end position="110"/>
    </location>
</feature>
<dbReference type="InterPro" id="IPR013766">
    <property type="entry name" value="Thioredoxin_domain"/>
</dbReference>
<dbReference type="KEGG" id="mrtj:KHC33_09540"/>
<dbReference type="EMBL" id="CP075546">
    <property type="protein sequence ID" value="QVV87609.1"/>
    <property type="molecule type" value="Genomic_DNA"/>
</dbReference>
<dbReference type="Gene3D" id="3.40.30.10">
    <property type="entry name" value="Glutaredoxin"/>
    <property type="match status" value="1"/>
</dbReference>
<dbReference type="Pfam" id="PF00085">
    <property type="entry name" value="Thioredoxin"/>
    <property type="match status" value="1"/>
</dbReference>
<evidence type="ECO:0000313" key="2">
    <source>
        <dbReference type="EMBL" id="QVV87609.1"/>
    </source>
</evidence>
<reference evidence="2 3" key="1">
    <citation type="submission" date="2021-05" db="EMBL/GenBank/DDBJ databases">
        <title>A novel Methanospirillum isolate from a pyrite-forming mixed culture.</title>
        <authorList>
            <person name="Bunk B."/>
            <person name="Sproer C."/>
            <person name="Spring S."/>
            <person name="Pester M."/>
        </authorList>
    </citation>
    <scope>NUCLEOTIDE SEQUENCE [LARGE SCALE GENOMIC DNA]</scope>
    <source>
        <strain evidence="2 3">J.3.6.1-F.2.7.3</strain>
    </source>
</reference>
<dbReference type="Proteomes" id="UP000680656">
    <property type="component" value="Chromosome"/>
</dbReference>
<name>A0A8E7AYM4_9EURY</name>
<dbReference type="GO" id="GO:0015035">
    <property type="term" value="F:protein-disulfide reductase activity"/>
    <property type="evidence" value="ECO:0007669"/>
    <property type="project" value="TreeGrafter"/>
</dbReference>
<dbReference type="PANTHER" id="PTHR45663">
    <property type="entry name" value="GEO12009P1"/>
    <property type="match status" value="1"/>
</dbReference>
<proteinExistence type="predicted"/>